<accession>A0A8J9W5D6</accession>
<dbReference type="PANTHER" id="PTHR31759:SF1">
    <property type="entry name" value="COILED-COIL DOMAIN-CONTAINING PROTEIN 167"/>
    <property type="match status" value="1"/>
</dbReference>
<sequence length="92" mass="11015">MPPRITEQIEIVESRLQRSRERLDQLERALRLEFMTDKERKNLEDEEETLRKTISLDENNLSTLRSENRRTMLMSVMILVLLYIAYSIFAPS</sequence>
<keyword evidence="3 8" id="KW-0812">Transmembrane</keyword>
<evidence type="ECO:0000256" key="1">
    <source>
        <dbReference type="ARBA" id="ARBA00004167"/>
    </source>
</evidence>
<evidence type="ECO:0000256" key="3">
    <source>
        <dbReference type="ARBA" id="ARBA00022692"/>
    </source>
</evidence>
<evidence type="ECO:0000256" key="2">
    <source>
        <dbReference type="ARBA" id="ARBA00022350"/>
    </source>
</evidence>
<evidence type="ECO:0000256" key="5">
    <source>
        <dbReference type="ARBA" id="ARBA00023054"/>
    </source>
</evidence>
<dbReference type="PANTHER" id="PTHR31759">
    <property type="entry name" value="COILED-COIL DOMAIN-CONTAINING PROTEIN 167"/>
    <property type="match status" value="1"/>
</dbReference>
<keyword evidence="5 7" id="KW-0175">Coiled coil</keyword>
<keyword evidence="10" id="KW-1185">Reference proteome</keyword>
<dbReference type="GO" id="GO:0016020">
    <property type="term" value="C:membrane"/>
    <property type="evidence" value="ECO:0007669"/>
    <property type="project" value="UniProtKB-SubCell"/>
</dbReference>
<evidence type="ECO:0000313" key="9">
    <source>
        <dbReference type="EMBL" id="CAH1240415.1"/>
    </source>
</evidence>
<evidence type="ECO:0000256" key="8">
    <source>
        <dbReference type="SAM" id="Phobius"/>
    </source>
</evidence>
<protein>
    <recommendedName>
        <fullName evidence="2">Coiled-coil domain-containing protein 167</fullName>
    </recommendedName>
</protein>
<reference evidence="9" key="1">
    <citation type="submission" date="2022-01" db="EMBL/GenBank/DDBJ databases">
        <authorList>
            <person name="Braso-Vives M."/>
        </authorList>
    </citation>
    <scope>NUCLEOTIDE SEQUENCE</scope>
</reference>
<feature type="transmembrane region" description="Helical" evidence="8">
    <location>
        <begin position="71"/>
        <end position="89"/>
    </location>
</feature>
<dbReference type="Pfam" id="PF15188">
    <property type="entry name" value="CCDC-167"/>
    <property type="match status" value="1"/>
</dbReference>
<evidence type="ECO:0000256" key="6">
    <source>
        <dbReference type="ARBA" id="ARBA00023136"/>
    </source>
</evidence>
<dbReference type="OrthoDB" id="6435278at2759"/>
<dbReference type="EMBL" id="OV696696">
    <property type="protein sequence ID" value="CAH1240415.1"/>
    <property type="molecule type" value="Genomic_DNA"/>
</dbReference>
<name>A0A8J9W5D6_BRALA</name>
<proteinExistence type="predicted"/>
<gene>
    <name evidence="9" type="primary">Hypp6015</name>
    <name evidence="9" type="ORF">BLAG_LOCUS4383</name>
</gene>
<comment type="subcellular location">
    <subcellularLocation>
        <location evidence="1">Membrane</location>
        <topology evidence="1">Single-pass membrane protein</topology>
    </subcellularLocation>
</comment>
<dbReference type="AlphaFoldDB" id="A0A8J9W5D6"/>
<keyword evidence="6 8" id="KW-0472">Membrane</keyword>
<evidence type="ECO:0000256" key="4">
    <source>
        <dbReference type="ARBA" id="ARBA00022989"/>
    </source>
</evidence>
<organism evidence="9 10">
    <name type="scientific">Branchiostoma lanceolatum</name>
    <name type="common">Common lancelet</name>
    <name type="synonym">Amphioxus lanceolatum</name>
    <dbReference type="NCBI Taxonomy" id="7740"/>
    <lineage>
        <taxon>Eukaryota</taxon>
        <taxon>Metazoa</taxon>
        <taxon>Chordata</taxon>
        <taxon>Cephalochordata</taxon>
        <taxon>Leptocardii</taxon>
        <taxon>Amphioxiformes</taxon>
        <taxon>Branchiostomatidae</taxon>
        <taxon>Branchiostoma</taxon>
    </lineage>
</organism>
<keyword evidence="4 8" id="KW-1133">Transmembrane helix</keyword>
<evidence type="ECO:0000256" key="7">
    <source>
        <dbReference type="SAM" id="Coils"/>
    </source>
</evidence>
<evidence type="ECO:0000313" key="10">
    <source>
        <dbReference type="Proteomes" id="UP000838412"/>
    </source>
</evidence>
<dbReference type="Proteomes" id="UP000838412">
    <property type="component" value="Chromosome 11"/>
</dbReference>
<dbReference type="InterPro" id="IPR028194">
    <property type="entry name" value="CC167"/>
</dbReference>
<feature type="coiled-coil region" evidence="7">
    <location>
        <begin position="9"/>
        <end position="60"/>
    </location>
</feature>